<evidence type="ECO:0000313" key="2">
    <source>
        <dbReference type="EMBL" id="EEB14081.1"/>
    </source>
</evidence>
<gene>
    <name evidence="3" type="primary">8229445</name>
    <name evidence="2" type="ORF">Phum_PHUM279880</name>
</gene>
<keyword evidence="4" id="KW-1185">Reference proteome</keyword>
<dbReference type="EMBL" id="DS235266">
    <property type="protein sequence ID" value="EEB14081.1"/>
    <property type="molecule type" value="Genomic_DNA"/>
</dbReference>
<reference evidence="3" key="3">
    <citation type="submission" date="2021-02" db="UniProtKB">
        <authorList>
            <consortium name="EnsemblMetazoa"/>
        </authorList>
    </citation>
    <scope>IDENTIFICATION</scope>
    <source>
        <strain evidence="3">USDA</strain>
    </source>
</reference>
<evidence type="ECO:0000313" key="4">
    <source>
        <dbReference type="Proteomes" id="UP000009046"/>
    </source>
</evidence>
<dbReference type="Proteomes" id="UP000009046">
    <property type="component" value="Unassembled WGS sequence"/>
</dbReference>
<evidence type="ECO:0000313" key="3">
    <source>
        <dbReference type="EnsemblMetazoa" id="PHUM279880-PA"/>
    </source>
</evidence>
<evidence type="ECO:0000256" key="1">
    <source>
        <dbReference type="SAM" id="MobiDB-lite"/>
    </source>
</evidence>
<sequence>MGIPLQLTTKNQPIKFGFDKIKFIDDETVMADKPEIIPMHPKNDCDEISDTDGTKQHEAVSR</sequence>
<proteinExistence type="predicted"/>
<dbReference type="KEGG" id="phu:Phum_PHUM279880"/>
<dbReference type="VEuPathDB" id="VectorBase:PHUM279880"/>
<organism>
    <name type="scientific">Pediculus humanus subsp. corporis</name>
    <name type="common">Body louse</name>
    <dbReference type="NCBI Taxonomy" id="121224"/>
    <lineage>
        <taxon>Eukaryota</taxon>
        <taxon>Metazoa</taxon>
        <taxon>Ecdysozoa</taxon>
        <taxon>Arthropoda</taxon>
        <taxon>Hexapoda</taxon>
        <taxon>Insecta</taxon>
        <taxon>Pterygota</taxon>
        <taxon>Neoptera</taxon>
        <taxon>Paraneoptera</taxon>
        <taxon>Psocodea</taxon>
        <taxon>Troctomorpha</taxon>
        <taxon>Phthiraptera</taxon>
        <taxon>Anoplura</taxon>
        <taxon>Pediculidae</taxon>
        <taxon>Pediculus</taxon>
    </lineage>
</organism>
<accession>E0VL25</accession>
<dbReference type="RefSeq" id="XP_002426819.1">
    <property type="nucleotide sequence ID" value="XM_002426774.1"/>
</dbReference>
<dbReference type="EMBL" id="AAZO01003249">
    <property type="status" value="NOT_ANNOTATED_CDS"/>
    <property type="molecule type" value="Genomic_DNA"/>
</dbReference>
<feature type="compositionally biased region" description="Basic and acidic residues" evidence="1">
    <location>
        <begin position="52"/>
        <end position="62"/>
    </location>
</feature>
<dbReference type="InParanoid" id="E0VL25"/>
<dbReference type="EnsemblMetazoa" id="PHUM279880-RA">
    <property type="protein sequence ID" value="PHUM279880-PA"/>
    <property type="gene ID" value="PHUM279880"/>
</dbReference>
<protein>
    <submittedName>
        <fullName evidence="2 3">Uncharacterized protein</fullName>
    </submittedName>
</protein>
<dbReference type="CTD" id="8229445"/>
<reference evidence="2" key="1">
    <citation type="submission" date="2007-04" db="EMBL/GenBank/DDBJ databases">
        <title>Annotation of Pediculus humanus corporis strain USDA.</title>
        <authorList>
            <person name="Kirkness E."/>
            <person name="Hannick L."/>
            <person name="Hass B."/>
            <person name="Bruggner R."/>
            <person name="Lawson D."/>
            <person name="Bidwell S."/>
            <person name="Joardar V."/>
            <person name="Caler E."/>
            <person name="Walenz B."/>
            <person name="Inman J."/>
            <person name="Schobel S."/>
            <person name="Galinsky K."/>
            <person name="Amedeo P."/>
            <person name="Strausberg R."/>
        </authorList>
    </citation>
    <scope>NUCLEOTIDE SEQUENCE</scope>
    <source>
        <strain evidence="2">USDA</strain>
    </source>
</reference>
<feature type="compositionally biased region" description="Basic and acidic residues" evidence="1">
    <location>
        <begin position="36"/>
        <end position="45"/>
    </location>
</feature>
<feature type="region of interest" description="Disordered" evidence="1">
    <location>
        <begin position="36"/>
        <end position="62"/>
    </location>
</feature>
<name>E0VL25_PEDHC</name>
<dbReference type="HOGENOM" id="CLU_2906793_0_0_1"/>
<reference evidence="2" key="2">
    <citation type="submission" date="2007-04" db="EMBL/GenBank/DDBJ databases">
        <title>The genome of the human body louse.</title>
        <authorList>
            <consortium name="The Human Body Louse Genome Consortium"/>
            <person name="Kirkness E."/>
            <person name="Walenz B."/>
            <person name="Hass B."/>
            <person name="Bruggner R."/>
            <person name="Strausberg R."/>
        </authorList>
    </citation>
    <scope>NUCLEOTIDE SEQUENCE</scope>
    <source>
        <strain evidence="2">USDA</strain>
    </source>
</reference>
<dbReference type="GeneID" id="8229445"/>
<dbReference type="AlphaFoldDB" id="E0VL25"/>